<dbReference type="Proteomes" id="UP000472268">
    <property type="component" value="Chromosome 1"/>
</dbReference>
<organism evidence="1 2">
    <name type="scientific">Suricata suricatta</name>
    <name type="common">Meerkat</name>
    <dbReference type="NCBI Taxonomy" id="37032"/>
    <lineage>
        <taxon>Eukaryota</taxon>
        <taxon>Metazoa</taxon>
        <taxon>Chordata</taxon>
        <taxon>Craniata</taxon>
        <taxon>Vertebrata</taxon>
        <taxon>Euteleostomi</taxon>
        <taxon>Mammalia</taxon>
        <taxon>Eutheria</taxon>
        <taxon>Laurasiatheria</taxon>
        <taxon>Carnivora</taxon>
        <taxon>Feliformia</taxon>
        <taxon>Herpestidae</taxon>
        <taxon>Suricata</taxon>
    </lineage>
</organism>
<proteinExistence type="predicted"/>
<reference evidence="1" key="2">
    <citation type="submission" date="2025-08" db="UniProtKB">
        <authorList>
            <consortium name="Ensembl"/>
        </authorList>
    </citation>
    <scope>IDENTIFICATION</scope>
</reference>
<accession>A0A673SSE1</accession>
<name>A0A673SSE1_SURSU</name>
<keyword evidence="2" id="KW-1185">Reference proteome</keyword>
<dbReference type="AlphaFoldDB" id="A0A673SSE1"/>
<protein>
    <submittedName>
        <fullName evidence="1">Uncharacterized protein</fullName>
    </submittedName>
</protein>
<dbReference type="Ensembl" id="ENSSSUT00005000104.1">
    <property type="protein sequence ID" value="ENSSSUP00005000080.1"/>
    <property type="gene ID" value="ENSSSUG00005000061.1"/>
</dbReference>
<evidence type="ECO:0000313" key="2">
    <source>
        <dbReference type="Proteomes" id="UP000472268"/>
    </source>
</evidence>
<reference evidence="1 2" key="1">
    <citation type="submission" date="2019-05" db="EMBL/GenBank/DDBJ databases">
        <title>A Chromosome-scale Meerkat (S. suricatta) Genome Assembly.</title>
        <authorList>
            <person name="Dudchenko O."/>
            <person name="Lieberman Aiden E."/>
            <person name="Tung J."/>
            <person name="Barreiro L.B."/>
            <person name="Clutton-Brock T.H."/>
        </authorList>
    </citation>
    <scope>NUCLEOTIDE SEQUENCE [LARGE SCALE GENOMIC DNA]</scope>
</reference>
<sequence length="110" mass="11877">MARPGTTVCCLCTLSRARALRLLPTGYRAPSSWKELFDKTNKHGFLARLGPLSESPSGASLLLASGTALLRISFYHWTPQIETILISLSVLPPSGGGKKAHPGMCLRHYA</sequence>
<evidence type="ECO:0000313" key="1">
    <source>
        <dbReference type="Ensembl" id="ENSSSUP00005000080.1"/>
    </source>
</evidence>
<reference evidence="1" key="3">
    <citation type="submission" date="2025-09" db="UniProtKB">
        <authorList>
            <consortium name="Ensembl"/>
        </authorList>
    </citation>
    <scope>IDENTIFICATION</scope>
</reference>